<feature type="binding site" evidence="6">
    <location>
        <begin position="44"/>
        <end position="45"/>
    </location>
    <ligand>
        <name>3-methyl-2-oxobutanoate</name>
        <dbReference type="ChEBI" id="CHEBI:11851"/>
    </ligand>
</feature>
<feature type="binding site" evidence="6">
    <location>
        <position position="116"/>
    </location>
    <ligand>
        <name>3-methyl-2-oxobutanoate</name>
        <dbReference type="ChEBI" id="CHEBI:11851"/>
    </ligand>
</feature>
<reference evidence="7 8" key="1">
    <citation type="submission" date="2021-03" db="EMBL/GenBank/DDBJ databases">
        <title>Thiomicrorhabdus sp.nov.,novel sulfur-oxidizing bacteria isolated from coastal sediment.</title>
        <authorList>
            <person name="Liu X."/>
        </authorList>
    </citation>
    <scope>NUCLEOTIDE SEQUENCE [LARGE SCALE GENOMIC DNA]</scope>
    <source>
        <strain evidence="7 8">6S2-11</strain>
    </source>
</reference>
<sequence>MRKSLSFLQKNVAAGEKLACLTSYDASQAYWAAQAGVDVLLVGDSLGMVVQGHSTTLPVSLDEMVYHTQMVQRGNMQSDTPAYCIADLPFMSDTSVDQAMASAARLMKEGGANMVKLEGGKRAILIVDALSQMGVPVCSHLGLLPQSVEKHGYKVQGKDSHSAEQLLRDALALQKAGADMLVLECVPATLAQEITMQLSIPVIGIGSGMNTSGQVLVLHDILGTTIGKTPKFSKNFLHGQTSIQGAMRSYVDEVKQQSFPNKSHQVAD</sequence>
<dbReference type="CDD" id="cd06557">
    <property type="entry name" value="KPHMT-like"/>
    <property type="match status" value="1"/>
</dbReference>
<feature type="binding site" evidence="6">
    <location>
        <position position="118"/>
    </location>
    <ligand>
        <name>Mg(2+)</name>
        <dbReference type="ChEBI" id="CHEBI:18420"/>
    </ligand>
</feature>
<comment type="similarity">
    <text evidence="1 6">Belongs to the PanB family.</text>
</comment>
<keyword evidence="3 6" id="KW-0566">Pantothenate biosynthesis</keyword>
<dbReference type="Pfam" id="PF02548">
    <property type="entry name" value="Pantoate_transf"/>
    <property type="match status" value="1"/>
</dbReference>
<comment type="subunit">
    <text evidence="2 6">Homodecamer; pentamer of dimers.</text>
</comment>
<dbReference type="RefSeq" id="WP_208150826.1">
    <property type="nucleotide sequence ID" value="NZ_JAGETV010000030.1"/>
</dbReference>
<accession>A0ABS3Q7A4</accession>
<evidence type="ECO:0000256" key="2">
    <source>
        <dbReference type="ARBA" id="ARBA00011424"/>
    </source>
</evidence>
<dbReference type="GO" id="GO:0003864">
    <property type="term" value="F:3-methyl-2-oxobutanoate hydroxymethyltransferase activity"/>
    <property type="evidence" value="ECO:0007669"/>
    <property type="project" value="UniProtKB-EC"/>
</dbReference>
<dbReference type="NCBIfam" id="TIGR00222">
    <property type="entry name" value="panB"/>
    <property type="match status" value="1"/>
</dbReference>
<evidence type="ECO:0000313" key="8">
    <source>
        <dbReference type="Proteomes" id="UP000664835"/>
    </source>
</evidence>
<evidence type="ECO:0000256" key="1">
    <source>
        <dbReference type="ARBA" id="ARBA00008676"/>
    </source>
</evidence>
<name>A0ABS3Q7A4_9GAMM</name>
<dbReference type="InterPro" id="IPR015813">
    <property type="entry name" value="Pyrv/PenolPyrv_kinase-like_dom"/>
</dbReference>
<comment type="caution">
    <text evidence="7">The sequence shown here is derived from an EMBL/GenBank/DDBJ whole genome shotgun (WGS) entry which is preliminary data.</text>
</comment>
<comment type="pathway">
    <text evidence="6">Cofactor biosynthesis; (R)-pantothenate biosynthesis; (R)-pantoate from 3-methyl-2-oxobutanoate: step 1/2.</text>
</comment>
<evidence type="ECO:0000256" key="3">
    <source>
        <dbReference type="ARBA" id="ARBA00022655"/>
    </source>
</evidence>
<comment type="function">
    <text evidence="6">Catalyzes the reversible reaction in which hydroxymethyl group from 5,10-methylenetetrahydrofolate is transferred onto alpha-ketoisovalerate to form ketopantoate.</text>
</comment>
<dbReference type="SUPFAM" id="SSF51621">
    <property type="entry name" value="Phosphoenolpyruvate/pyruvate domain"/>
    <property type="match status" value="1"/>
</dbReference>
<feature type="active site" description="Proton acceptor" evidence="6">
    <location>
        <position position="184"/>
    </location>
</feature>
<dbReference type="Gene3D" id="3.20.20.60">
    <property type="entry name" value="Phosphoenolpyruvate-binding domains"/>
    <property type="match status" value="1"/>
</dbReference>
<dbReference type="PANTHER" id="PTHR20881">
    <property type="entry name" value="3-METHYL-2-OXOBUTANOATE HYDROXYMETHYLTRANSFERASE"/>
    <property type="match status" value="1"/>
</dbReference>
<dbReference type="EC" id="2.1.2.11" evidence="6"/>
<dbReference type="HAMAP" id="MF_00156">
    <property type="entry name" value="PanB"/>
    <property type="match status" value="1"/>
</dbReference>
<keyword evidence="4 6" id="KW-0808">Transferase</keyword>
<feature type="binding site" evidence="6">
    <location>
        <position position="87"/>
    </location>
    <ligand>
        <name>Mg(2+)</name>
        <dbReference type="ChEBI" id="CHEBI:18420"/>
    </ligand>
</feature>
<organism evidence="7 8">
    <name type="scientific">Thiomicrorhabdus marina</name>
    <dbReference type="NCBI Taxonomy" id="2818442"/>
    <lineage>
        <taxon>Bacteria</taxon>
        <taxon>Pseudomonadati</taxon>
        <taxon>Pseudomonadota</taxon>
        <taxon>Gammaproteobacteria</taxon>
        <taxon>Thiotrichales</taxon>
        <taxon>Piscirickettsiaceae</taxon>
        <taxon>Thiomicrorhabdus</taxon>
    </lineage>
</organism>
<dbReference type="EMBL" id="JAGETV010000030">
    <property type="protein sequence ID" value="MBO1928212.1"/>
    <property type="molecule type" value="Genomic_DNA"/>
</dbReference>
<comment type="catalytic activity">
    <reaction evidence="6">
        <text>(6R)-5,10-methylene-5,6,7,8-tetrahydrofolate + 3-methyl-2-oxobutanoate + H2O = 2-dehydropantoate + (6S)-5,6,7,8-tetrahydrofolate</text>
        <dbReference type="Rhea" id="RHEA:11824"/>
        <dbReference type="ChEBI" id="CHEBI:11561"/>
        <dbReference type="ChEBI" id="CHEBI:11851"/>
        <dbReference type="ChEBI" id="CHEBI:15377"/>
        <dbReference type="ChEBI" id="CHEBI:15636"/>
        <dbReference type="ChEBI" id="CHEBI:57453"/>
        <dbReference type="EC" id="2.1.2.11"/>
    </reaction>
</comment>
<gene>
    <name evidence="6 7" type="primary">panB</name>
    <name evidence="7" type="ORF">J3998_11560</name>
</gene>
<evidence type="ECO:0000313" key="7">
    <source>
        <dbReference type="EMBL" id="MBO1928212.1"/>
    </source>
</evidence>
<dbReference type="Proteomes" id="UP000664835">
    <property type="component" value="Unassembled WGS sequence"/>
</dbReference>
<comment type="cofactor">
    <cofactor evidence="6">
        <name>Mg(2+)</name>
        <dbReference type="ChEBI" id="CHEBI:18420"/>
    </cofactor>
    <text evidence="6">Binds 1 Mg(2+) ion per subunit.</text>
</comment>
<evidence type="ECO:0000256" key="5">
    <source>
        <dbReference type="ARBA" id="ARBA00022723"/>
    </source>
</evidence>
<evidence type="ECO:0000256" key="6">
    <source>
        <dbReference type="HAMAP-Rule" id="MF_00156"/>
    </source>
</evidence>
<proteinExistence type="inferred from homology"/>
<feature type="binding site" evidence="6">
    <location>
        <position position="87"/>
    </location>
    <ligand>
        <name>3-methyl-2-oxobutanoate</name>
        <dbReference type="ChEBI" id="CHEBI:11851"/>
    </ligand>
</feature>
<dbReference type="PIRSF" id="PIRSF000388">
    <property type="entry name" value="Pantoate_hydroxy_MeTrfase"/>
    <property type="match status" value="1"/>
</dbReference>
<comment type="subcellular location">
    <subcellularLocation>
        <location evidence="6">Cytoplasm</location>
    </subcellularLocation>
</comment>
<protein>
    <recommendedName>
        <fullName evidence="6">3-methyl-2-oxobutanoate hydroxymethyltransferase</fullName>
        <ecNumber evidence="6">2.1.2.11</ecNumber>
    </recommendedName>
    <alternativeName>
        <fullName evidence="6">Ketopantoate hydroxymethyltransferase</fullName>
        <shortName evidence="6">KPHMT</shortName>
    </alternativeName>
</protein>
<keyword evidence="6" id="KW-0460">Magnesium</keyword>
<dbReference type="PANTHER" id="PTHR20881:SF0">
    <property type="entry name" value="3-METHYL-2-OXOBUTANOATE HYDROXYMETHYLTRANSFERASE"/>
    <property type="match status" value="1"/>
</dbReference>
<feature type="binding site" evidence="6">
    <location>
        <position position="44"/>
    </location>
    <ligand>
        <name>Mg(2+)</name>
        <dbReference type="ChEBI" id="CHEBI:18420"/>
    </ligand>
</feature>
<keyword evidence="5 6" id="KW-0479">Metal-binding</keyword>
<dbReference type="InterPro" id="IPR003700">
    <property type="entry name" value="Pantoate_hydroxy_MeTrfase"/>
</dbReference>
<evidence type="ECO:0000256" key="4">
    <source>
        <dbReference type="ARBA" id="ARBA00022679"/>
    </source>
</evidence>
<keyword evidence="6" id="KW-0963">Cytoplasm</keyword>
<keyword evidence="8" id="KW-1185">Reference proteome</keyword>
<dbReference type="InterPro" id="IPR040442">
    <property type="entry name" value="Pyrv_kinase-like_dom_sf"/>
</dbReference>
<dbReference type="NCBIfam" id="NF001452">
    <property type="entry name" value="PRK00311.1"/>
    <property type="match status" value="1"/>
</dbReference>